<name>A0A2N8ZLG5_9VIBR</name>
<evidence type="ECO:0000256" key="3">
    <source>
        <dbReference type="PIRSR" id="PIRSR001488-1"/>
    </source>
</evidence>
<keyword evidence="7" id="KW-1185">Reference proteome</keyword>
<dbReference type="SUPFAM" id="SSF52833">
    <property type="entry name" value="Thioredoxin-like"/>
    <property type="match status" value="1"/>
</dbReference>
<feature type="signal peptide" evidence="4">
    <location>
        <begin position="1"/>
        <end position="22"/>
    </location>
</feature>
<feature type="chain" id="PRO_5014906000" description="Thiol:disulfide interchange protein" evidence="4">
    <location>
        <begin position="23"/>
        <end position="209"/>
    </location>
</feature>
<reference evidence="6 7" key="1">
    <citation type="submission" date="2017-10" db="EMBL/GenBank/DDBJ databases">
        <authorList>
            <person name="Banno H."/>
            <person name="Chua N.-H."/>
        </authorList>
    </citation>
    <scope>NUCLEOTIDE SEQUENCE [LARGE SCALE GENOMIC DNA]</scope>
    <source>
        <strain evidence="6">Vibrio tapetis CECT4600</strain>
    </source>
</reference>
<dbReference type="EMBL" id="LT960612">
    <property type="protein sequence ID" value="SON52751.1"/>
    <property type="molecule type" value="Genomic_DNA"/>
</dbReference>
<proteinExistence type="inferred from homology"/>
<comment type="subcellular location">
    <subcellularLocation>
        <location evidence="2">Periplasm</location>
    </subcellularLocation>
</comment>
<evidence type="ECO:0000256" key="1">
    <source>
        <dbReference type="ARBA" id="ARBA00022729"/>
    </source>
</evidence>
<comment type="similarity">
    <text evidence="2">Belongs to the thioredoxin family.</text>
</comment>
<protein>
    <recommendedName>
        <fullName evidence="2">Thiol:disulfide interchange protein</fullName>
    </recommendedName>
</protein>
<dbReference type="RefSeq" id="WP_102524923.1">
    <property type="nucleotide sequence ID" value="NZ_LT960612.1"/>
</dbReference>
<dbReference type="InterPro" id="IPR050824">
    <property type="entry name" value="Thiol_disulfide_DsbA"/>
</dbReference>
<dbReference type="InterPro" id="IPR036249">
    <property type="entry name" value="Thioredoxin-like_sf"/>
</dbReference>
<feature type="disulfide bond" description="Redox-active" evidence="3">
    <location>
        <begin position="57"/>
        <end position="60"/>
    </location>
</feature>
<organism evidence="6 7">
    <name type="scientific">Vibrio tapetis subsp. tapetis</name>
    <dbReference type="NCBI Taxonomy" id="1671868"/>
    <lineage>
        <taxon>Bacteria</taxon>
        <taxon>Pseudomonadati</taxon>
        <taxon>Pseudomonadota</taxon>
        <taxon>Gammaproteobacteria</taxon>
        <taxon>Vibrionales</taxon>
        <taxon>Vibrionaceae</taxon>
        <taxon>Vibrio</taxon>
    </lineage>
</organism>
<keyword evidence="2" id="KW-0574">Periplasm</keyword>
<dbReference type="InterPro" id="IPR012336">
    <property type="entry name" value="Thioredoxin-like_fold"/>
</dbReference>
<evidence type="ECO:0000259" key="5">
    <source>
        <dbReference type="Pfam" id="PF13462"/>
    </source>
</evidence>
<dbReference type="AlphaFoldDB" id="A0A2N8ZLG5"/>
<keyword evidence="1 4" id="KW-0732">Signal</keyword>
<evidence type="ECO:0000313" key="6">
    <source>
        <dbReference type="EMBL" id="SON52751.1"/>
    </source>
</evidence>
<dbReference type="CDD" id="cd03019">
    <property type="entry name" value="DsbA_DsbA"/>
    <property type="match status" value="1"/>
</dbReference>
<sequence length="209" mass="23402">MSKNKFSIFIALVSSFFLIACSENNQQPQKGKQYELLPSTLTQSIITPVTEVFSLTCGHCRTMESMVPQIEEGIKQPISKVHVTFNESAQIGALIYYAAQMQLDNTPDHKMMDELFEAVQSRDHVDTAAKQQAIEEIFNSRGLVSPYQFDGIQQKALFEELSVAESVTKQGQFNSVPTFIINGKYQLITSGHKDVNDIANTINYLLSQP</sequence>
<dbReference type="GO" id="GO:0042597">
    <property type="term" value="C:periplasmic space"/>
    <property type="evidence" value="ECO:0007669"/>
    <property type="project" value="UniProtKB-SubCell"/>
</dbReference>
<evidence type="ECO:0000313" key="7">
    <source>
        <dbReference type="Proteomes" id="UP000235828"/>
    </source>
</evidence>
<evidence type="ECO:0000256" key="4">
    <source>
        <dbReference type="SAM" id="SignalP"/>
    </source>
</evidence>
<dbReference type="Pfam" id="PF13462">
    <property type="entry name" value="Thioredoxin_4"/>
    <property type="match status" value="1"/>
</dbReference>
<feature type="domain" description="Thioredoxin-like fold" evidence="5">
    <location>
        <begin position="49"/>
        <end position="185"/>
    </location>
</feature>
<dbReference type="OrthoDB" id="6397986at2"/>
<dbReference type="Proteomes" id="UP000235828">
    <property type="component" value="Chromosome B"/>
</dbReference>
<evidence type="ECO:0000256" key="2">
    <source>
        <dbReference type="PIRNR" id="PIRNR001488"/>
    </source>
</evidence>
<dbReference type="Gene3D" id="3.40.30.10">
    <property type="entry name" value="Glutaredoxin"/>
    <property type="match status" value="1"/>
</dbReference>
<keyword evidence="2" id="KW-1015">Disulfide bond</keyword>
<dbReference type="PANTHER" id="PTHR35891:SF2">
    <property type="entry name" value="THIOL:DISULFIDE INTERCHANGE PROTEIN DSBA"/>
    <property type="match status" value="1"/>
</dbReference>
<dbReference type="PROSITE" id="PS51257">
    <property type="entry name" value="PROKAR_LIPOPROTEIN"/>
    <property type="match status" value="1"/>
</dbReference>
<dbReference type="InterPro" id="IPR023205">
    <property type="entry name" value="DsbA/DsbL"/>
</dbReference>
<dbReference type="KEGG" id="vta:B1140"/>
<accession>A0A2N8ZLG5</accession>
<dbReference type="PANTHER" id="PTHR35891">
    <property type="entry name" value="THIOL:DISULFIDE INTERCHANGE PROTEIN DSBA"/>
    <property type="match status" value="1"/>
</dbReference>
<gene>
    <name evidence="6" type="ORF">VTAP4600_B1140</name>
</gene>
<dbReference type="PIRSF" id="PIRSF001488">
    <property type="entry name" value="Tdi_protein"/>
    <property type="match status" value="1"/>
</dbReference>